<dbReference type="SMART" id="SM00295">
    <property type="entry name" value="B41"/>
    <property type="match status" value="1"/>
</dbReference>
<feature type="domain" description="I/LWEQ" evidence="5">
    <location>
        <begin position="2315"/>
        <end position="2554"/>
    </location>
</feature>
<dbReference type="SUPFAM" id="SSF109885">
    <property type="entry name" value="I/LWEQ domain"/>
    <property type="match status" value="4"/>
</dbReference>
<dbReference type="PROSITE" id="PS50057">
    <property type="entry name" value="FERM_3"/>
    <property type="match status" value="1"/>
</dbReference>
<dbReference type="Gene3D" id="1.20.80.10">
    <property type="match status" value="1"/>
</dbReference>
<name>A0A6F9DFD0_9ASCI</name>
<dbReference type="InterPro" id="IPR035964">
    <property type="entry name" value="I/LWEQ_dom_sf"/>
</dbReference>
<gene>
    <name evidence="6" type="primary">Hspa9-002</name>
</gene>
<protein>
    <submittedName>
        <fullName evidence="6">Talin-2</fullName>
    </submittedName>
</protein>
<dbReference type="Gene3D" id="1.20.1410.10">
    <property type="entry name" value="I/LWEQ domain"/>
    <property type="match status" value="1"/>
</dbReference>
<dbReference type="GO" id="GO:0005886">
    <property type="term" value="C:plasma membrane"/>
    <property type="evidence" value="ECO:0007669"/>
    <property type="project" value="TreeGrafter"/>
</dbReference>
<dbReference type="CDD" id="cd12150">
    <property type="entry name" value="talin-RS"/>
    <property type="match status" value="1"/>
</dbReference>
<dbReference type="GO" id="GO:0005925">
    <property type="term" value="C:focal adhesion"/>
    <property type="evidence" value="ECO:0007669"/>
    <property type="project" value="InterPro"/>
</dbReference>
<dbReference type="FunFam" id="1.20.120.230:FF:000003">
    <property type="entry name" value="Talin 2"/>
    <property type="match status" value="1"/>
</dbReference>
<comment type="subcellular location">
    <subcellularLocation>
        <location evidence="1">Cytoplasm</location>
        <location evidence="1">Cytoskeleton</location>
    </subcellularLocation>
</comment>
<dbReference type="FunFam" id="1.20.120.230:FF:000005">
    <property type="entry name" value="Talin 1"/>
    <property type="match status" value="1"/>
</dbReference>
<dbReference type="InterPro" id="IPR032425">
    <property type="entry name" value="FERM_f0"/>
</dbReference>
<dbReference type="Pfam" id="PF01608">
    <property type="entry name" value="I_LWEQ"/>
    <property type="match status" value="1"/>
</dbReference>
<dbReference type="Pfam" id="PF02174">
    <property type="entry name" value="IRS"/>
    <property type="match status" value="1"/>
</dbReference>
<dbReference type="GO" id="GO:0051015">
    <property type="term" value="F:actin filament binding"/>
    <property type="evidence" value="ECO:0007669"/>
    <property type="project" value="InterPro"/>
</dbReference>
<dbReference type="FunFam" id="1.20.120.230:FF:000002">
    <property type="entry name" value="Talin 2"/>
    <property type="match status" value="1"/>
</dbReference>
<dbReference type="FunFam" id="2.30.29.30:FF:000028">
    <property type="entry name" value="Talin 2"/>
    <property type="match status" value="1"/>
</dbReference>
<dbReference type="InterPro" id="IPR019749">
    <property type="entry name" value="Band_41_domain"/>
</dbReference>
<dbReference type="GO" id="GO:0001726">
    <property type="term" value="C:ruffle"/>
    <property type="evidence" value="ECO:0007669"/>
    <property type="project" value="InterPro"/>
</dbReference>
<keyword evidence="2" id="KW-0963">Cytoplasm</keyword>
<sequence length="2556" mass="274521">MVNLALKILIKQANVTKTMHFDPGCIVYDACRIIREKAPEAQRGQAQDYSLFLSDKDPKKGVWLESRRPLEYYLLRDGDILEYKQKQRPLKIRTLDASIKTVMIDDSNTVGQLMITICTRLGIVNHEEYSLVREVPLEEQSVVKKDTGTLLRPGTTDRKFETLKKKLHTDDELNWLNHGQTLREQGVEETETLILRRKYFYSDQNVDSRDPIQLNLLYVQSRDGIIKGQYPVNEKDAMTFAALQCQIQLGPHDEKKHKPGYIELKDFLPKEYVRSRGIEKKIFAEHKALDMLNEIEAKVKYTKKCRALKTYGVTFFLVKEKMKGRNKLVPRLLGVTRESVMRVDERTKDMIKVWPLTSVKRWAASPKSFTLDFGDYQDGYYSVQTTEGDQIAQLIAGYIDIILKKRQAKDNYGGDMDEDAAMLEENVTPRRAQVVAMHDSSAGQYHQGSVAMPGVIRNSSAHPDSYSMGAMQPPSQVTTHTNLSYGGQPLTAAQQAFMGNIEHGFNACRAAHEGFNNKAHLPPLGSDAASKQWKLNAIEENRHNIQSNLAAIDAATATVITKTAGDPEGTNYTTVGSAVTTISSNLSDLTNGLRLMAALLDNENDSDSLMKAARDLTSAINDLLRAAKPGSGEPRQNLLGAAGKVGDASHDILKYIGEGGDDNFQDILMNLAKAVANATAALVLQARQVANRSDDQGTKNQVIASATQCALSTSQLVACTKVVGPTISNPNCQEQLIDAAREVSESVDGCIEVTHVATSDPSLMGALGDAATNVGRALNDLINHIKQGSAGSDGKYDEQCEIILNATDKLCNSMGNAAVMVKQARLLGQTTSDLVNMLKLEAEHESDDDWRKKLLGAAKLLADATAKMVEAAKGAANNPHDSQQQQNLKLAAENLRAATNAATQNALRKKLVHRLEAAARQSAVAATQTIAAAHAAEPFNTNKASQNQLIAHSKTLQQEYIPKLLQGIQGAYQDPENAAAQQNLITASNEFVPPGTKMVGYSKAVVPTVVGGDQATALQLADCTKKLAISITELKTAALKASEVCGPSGIDAALETVHALDRQLSDYSNDAKSGRLQPLPGQTMKSCAHDLGATSKTVGASMAQLLTAAAQGNEDYTGMAARDTANALRTLVAAARGVAANLPDLDAQLHLLETSRDVMDKSVNLMQEAKLAVENPENPENRQRLAQVAKAVSHALNNCINCLPGQRDVDEALKNIADSSKRLLAGQFPATTANFQTAQTQLNKTAEELNIAANDLVGASRGTPTELAASSSNYNERFNDLLDAGLNVAGQSRDKEDQNQVVGNLKSISMASSKLLLAAKALSADPGAPNAKNQLAAAARAVTESINNLITHCTQTAPGQKECDNALRQLKTVKEMLENPNEPVNDSSYFDCLESVMDNSKLLGESMSGITQHARASELESFGEAVTATQKSLIGLTEAAAQAAYLVGIADPNSEAGTQGLVDQTQFARANQAIQMACQSLIDPSSNQTQVLSAATIVAKHTSALCNVCRVASNKTTNAVARKHFVQSAKEVAHATANLVRTIKALDGNFSEENRANCAEATRPLTDAVENLTTFASNPEFASVPAKISDEARQAQRPIIESGKQMLESSCELIKTARKLANNPKDPPTWQVMAGHSRVVSDSIKKLIANIRDNAPGQQECDEAISTINESIKHLNNASLSAMDQSLPVRSDNTMKGFQAMVVDTVNQISACVDPLADAAKGDAAQLGRQVAQIASYFEPLANATIGAASNSVNHQRQMDILDYSKTLAESALQLMYAAKESGGNPKDPQLHMHNNSTGEFVRHQPNHHMLAENAHEAVDEACDATKEAIEDLLKSVQEAPEALVSGMVDDISSAAGILNKNIQPDEDDTFANYQSRIMKRCKAIVVASSDMNIAMNNQPDDLGPLAKKVTGEYTGLANDGAVAMALADSKEVSDHIKKSIIELGGACKDLVNASGTVQSNPRDIRGKKDLKDAGRNINEKVSYILSSLQQGGRGTQACINAHTHVQGIIGDLDTTLMFVSSGALNSESDNENFADYREKILSTAKALVEDTKQLVAGAAGGQEKLAAAAQSASSTINKLADVVKLGATSLGADDPDTQVILINAVRDVASALGDLINATKDAAGKSSSDSAMFHLKASAKAMVTNVTSLLKTVKSVEDEAVKGPRAIEQTINSIRQEVKMLQTVNGEERRASPEELIHVTKPITNATAKAVAAGKSCKQDDMMVCANMGRKAVFDMIHICRAAAATTDDKMQQQDALKMGQTVAETYASLLSNVLAISQQPGNNELKKKLVPLSKNVATSVSNLVRSGESMKGSDWVDPNDPNVIAEQELLAAASSIEAAAKKLAQLRPRKKPKQADESLNFEEQILEAAKSIATATTALVKAASAAQKELVLQGKVGSVSTSRHDDGQWSQGLISAAQMVASATGNLCEAANQAVQGEASEEWLVTSAKQVAASTAQLLVACKVKADPNSENMKRLQVAGNAVNKATQMLVDSAKDAAFQEHEEVEVQLKGGVVGSIAQEMRAMEAILAKEKELKDAQARLMHIRKKKYQNPNN</sequence>
<dbReference type="FunFam" id="1.20.1420.10:FF:000001">
    <property type="entry name" value="Talin 2"/>
    <property type="match status" value="1"/>
</dbReference>
<dbReference type="InterPro" id="IPR036476">
    <property type="entry name" value="Talin_cent_sf"/>
</dbReference>
<dbReference type="Pfam" id="PF08913">
    <property type="entry name" value="VBS"/>
    <property type="match status" value="1"/>
</dbReference>
<dbReference type="Pfam" id="PF16511">
    <property type="entry name" value="FERM_f0"/>
    <property type="match status" value="1"/>
</dbReference>
<dbReference type="Gene3D" id="2.30.29.30">
    <property type="entry name" value="Pleckstrin-homology domain (PH domain)/Phosphotyrosine-binding domain (PTB)"/>
    <property type="match status" value="1"/>
</dbReference>
<dbReference type="CDD" id="cd17089">
    <property type="entry name" value="FERM_F0_TLN"/>
    <property type="match status" value="1"/>
</dbReference>
<dbReference type="PANTHER" id="PTHR19981">
    <property type="entry name" value="TALIN"/>
    <property type="match status" value="1"/>
</dbReference>
<dbReference type="InterPro" id="IPR035963">
    <property type="entry name" value="FERM_2"/>
</dbReference>
<dbReference type="GO" id="GO:0030036">
    <property type="term" value="P:actin cytoskeleton organization"/>
    <property type="evidence" value="ECO:0007669"/>
    <property type="project" value="TreeGrafter"/>
</dbReference>
<dbReference type="InterPro" id="IPR011993">
    <property type="entry name" value="PH-like_dom_sf"/>
</dbReference>
<dbReference type="Pfam" id="PF09141">
    <property type="entry name" value="Talin_middle"/>
    <property type="match status" value="1"/>
</dbReference>
<dbReference type="SUPFAM" id="SSF47031">
    <property type="entry name" value="Second domain of FERM"/>
    <property type="match status" value="1"/>
</dbReference>
<dbReference type="FunFam" id="1.20.1410.10:FF:000001">
    <property type="entry name" value="Talin 2"/>
    <property type="match status" value="1"/>
</dbReference>
<dbReference type="InterPro" id="IPR000299">
    <property type="entry name" value="FERM_domain"/>
</dbReference>
<dbReference type="InterPro" id="IPR037438">
    <property type="entry name" value="Talin1/2-RS"/>
</dbReference>
<feature type="domain" description="FERM" evidence="4">
    <location>
        <begin position="88"/>
        <end position="406"/>
    </location>
</feature>
<dbReference type="InterPro" id="IPR002558">
    <property type="entry name" value="ILWEQ_dom"/>
</dbReference>
<accession>A0A6F9DFD0</accession>
<proteinExistence type="evidence at transcript level"/>
<keyword evidence="3" id="KW-0206">Cytoskeleton</keyword>
<dbReference type="InterPro" id="IPR014352">
    <property type="entry name" value="FERM/acyl-CoA-bd_prot_sf"/>
</dbReference>
<dbReference type="SUPFAM" id="SSF47220">
    <property type="entry name" value="alpha-catenin/vinculin-like"/>
    <property type="match status" value="5"/>
</dbReference>
<dbReference type="Gene3D" id="3.10.20.90">
    <property type="entry name" value="Phosphatidylinositol 3-kinase Catalytic Subunit, Chain A, domain 1"/>
    <property type="match status" value="2"/>
</dbReference>
<dbReference type="GO" id="GO:0005856">
    <property type="term" value="C:cytoskeleton"/>
    <property type="evidence" value="ECO:0007669"/>
    <property type="project" value="UniProtKB-SubCell"/>
</dbReference>
<evidence type="ECO:0000256" key="2">
    <source>
        <dbReference type="ARBA" id="ARBA00022490"/>
    </source>
</evidence>
<dbReference type="CDD" id="cd10569">
    <property type="entry name" value="FERM_C_Talin"/>
    <property type="match status" value="1"/>
</dbReference>
<dbReference type="InterPro" id="IPR019748">
    <property type="entry name" value="FERM_central"/>
</dbReference>
<dbReference type="InterPro" id="IPR054082">
    <property type="entry name" value="Talin_IBS2B"/>
</dbReference>
<dbReference type="CDD" id="cd17090">
    <property type="entry name" value="FERM_F1_TLN"/>
    <property type="match status" value="1"/>
</dbReference>
<dbReference type="GO" id="GO:0098609">
    <property type="term" value="P:cell-cell adhesion"/>
    <property type="evidence" value="ECO:0007669"/>
    <property type="project" value="TreeGrafter"/>
</dbReference>
<dbReference type="Gene3D" id="1.20.120.230">
    <property type="entry name" value="Alpha-catenin/vinculin-like"/>
    <property type="match status" value="5"/>
</dbReference>
<dbReference type="Pfam" id="PF25177">
    <property type="entry name" value="Talin_VBS2"/>
    <property type="match status" value="1"/>
</dbReference>
<dbReference type="Pfam" id="PF21865">
    <property type="entry name" value="TLN1-like_RS"/>
    <property type="match status" value="2"/>
</dbReference>
<evidence type="ECO:0000313" key="6">
    <source>
        <dbReference type="EMBL" id="CAB3254533.1"/>
    </source>
</evidence>
<dbReference type="InterPro" id="IPR057346">
    <property type="entry name" value="Talin1/2_VBS2"/>
</dbReference>
<dbReference type="GO" id="GO:0005737">
    <property type="term" value="C:cytoplasm"/>
    <property type="evidence" value="ECO:0007669"/>
    <property type="project" value="TreeGrafter"/>
</dbReference>
<dbReference type="GO" id="GO:0005178">
    <property type="term" value="F:integrin binding"/>
    <property type="evidence" value="ECO:0007669"/>
    <property type="project" value="TreeGrafter"/>
</dbReference>
<dbReference type="InterPro" id="IPR002404">
    <property type="entry name" value="IRS_PTB"/>
</dbReference>
<reference evidence="6" key="1">
    <citation type="submission" date="2020-04" db="EMBL/GenBank/DDBJ databases">
        <authorList>
            <person name="Neveu A P."/>
        </authorList>
    </citation>
    <scope>NUCLEOTIDE SEQUENCE</scope>
    <source>
        <tissue evidence="6">Whole embryo</tissue>
    </source>
</reference>
<evidence type="ECO:0000259" key="4">
    <source>
        <dbReference type="PROSITE" id="PS50057"/>
    </source>
</evidence>
<dbReference type="InterPro" id="IPR054060">
    <property type="entry name" value="TLN1-like_RS"/>
</dbReference>
<dbReference type="SMART" id="SM00307">
    <property type="entry name" value="ILWEQ"/>
    <property type="match status" value="1"/>
</dbReference>
<dbReference type="InterPro" id="IPR049108">
    <property type="entry name" value="Talin_R4"/>
</dbReference>
<dbReference type="SUPFAM" id="SSF50729">
    <property type="entry name" value="PH domain-like"/>
    <property type="match status" value="1"/>
</dbReference>
<dbReference type="CDD" id="cd14473">
    <property type="entry name" value="FERM_B-lobe"/>
    <property type="match status" value="1"/>
</dbReference>
<dbReference type="InterPro" id="IPR015009">
    <property type="entry name" value="Vinculin-bd_dom"/>
</dbReference>
<evidence type="ECO:0000259" key="5">
    <source>
        <dbReference type="PROSITE" id="PS50945"/>
    </source>
</evidence>
<dbReference type="FunFam" id="1.20.80.10:FF:000007">
    <property type="entry name" value="Talin 2"/>
    <property type="match status" value="1"/>
</dbReference>
<dbReference type="InterPro" id="IPR036723">
    <property type="entry name" value="Alpha-catenin/vinculin-like_sf"/>
</dbReference>
<dbReference type="Pfam" id="PF21896">
    <property type="entry name" value="Talin_IBS2B"/>
    <property type="match status" value="5"/>
</dbReference>
<dbReference type="InterPro" id="IPR015224">
    <property type="entry name" value="Talin_cent"/>
</dbReference>
<dbReference type="SUPFAM" id="SSF109880">
    <property type="entry name" value="A middle domain of Talin 1"/>
    <property type="match status" value="1"/>
</dbReference>
<dbReference type="PROSITE" id="PS50945">
    <property type="entry name" value="I_LWEQ"/>
    <property type="match status" value="1"/>
</dbReference>
<evidence type="ECO:0000256" key="3">
    <source>
        <dbReference type="ARBA" id="ARBA00023212"/>
    </source>
</evidence>
<dbReference type="SMART" id="SM01244">
    <property type="entry name" value="IRS"/>
    <property type="match status" value="1"/>
</dbReference>
<evidence type="ECO:0000256" key="1">
    <source>
        <dbReference type="ARBA" id="ARBA00004245"/>
    </source>
</evidence>
<dbReference type="Pfam" id="PF21692">
    <property type="entry name" value="Talin_R4"/>
    <property type="match status" value="1"/>
</dbReference>
<dbReference type="EMBL" id="LR785878">
    <property type="protein sequence ID" value="CAB3254533.1"/>
    <property type="molecule type" value="mRNA"/>
</dbReference>
<dbReference type="PANTHER" id="PTHR19981:SF1">
    <property type="entry name" value="RHEA, ISOFORM B"/>
    <property type="match status" value="1"/>
</dbReference>
<organism evidence="6">
    <name type="scientific">Phallusia mammillata</name>
    <dbReference type="NCBI Taxonomy" id="59560"/>
    <lineage>
        <taxon>Eukaryota</taxon>
        <taxon>Metazoa</taxon>
        <taxon>Chordata</taxon>
        <taxon>Tunicata</taxon>
        <taxon>Ascidiacea</taxon>
        <taxon>Phlebobranchia</taxon>
        <taxon>Ascidiidae</taxon>
        <taxon>Phallusia</taxon>
    </lineage>
</organism>
<dbReference type="FunFam" id="1.20.1420.10:FF:000006">
    <property type="entry name" value="Talin 2"/>
    <property type="match status" value="1"/>
</dbReference>
<dbReference type="GO" id="GO:0005200">
    <property type="term" value="F:structural constituent of cytoskeleton"/>
    <property type="evidence" value="ECO:0007669"/>
    <property type="project" value="InterPro"/>
</dbReference>
<dbReference type="Gene3D" id="1.20.1420.10">
    <property type="entry name" value="Talin, central domain"/>
    <property type="match status" value="7"/>
</dbReference>